<accession>A0A9X9LYI7</accession>
<name>A0A9X9LYI7_GULGU</name>
<sequence>MIVYVKEQRKDSETITGAPMFNTALKEHVFTGSKEVCCPLGHVCHSGVIRLTCISLVADVM</sequence>
<proteinExistence type="predicted"/>
<dbReference type="AlphaFoldDB" id="A0A9X9LYI7"/>
<keyword evidence="2" id="KW-1185">Reference proteome</keyword>
<dbReference type="Proteomes" id="UP000269945">
    <property type="component" value="Unassembled WGS sequence"/>
</dbReference>
<reference evidence="1 2" key="1">
    <citation type="submission" date="2018-10" db="EMBL/GenBank/DDBJ databases">
        <authorList>
            <person name="Ekblom R."/>
            <person name="Jareborg N."/>
        </authorList>
    </citation>
    <scope>NUCLEOTIDE SEQUENCE [LARGE SCALE GENOMIC DNA]</scope>
    <source>
        <tissue evidence="1">Muscle</tissue>
    </source>
</reference>
<comment type="caution">
    <text evidence="1">The sequence shown here is derived from an EMBL/GenBank/DDBJ whole genome shotgun (WGS) entry which is preliminary data.</text>
</comment>
<protein>
    <submittedName>
        <fullName evidence="1">Uncharacterized protein</fullName>
    </submittedName>
</protein>
<gene>
    <name evidence="1" type="ORF">BN2614_LOCUS3</name>
</gene>
<evidence type="ECO:0000313" key="2">
    <source>
        <dbReference type="Proteomes" id="UP000269945"/>
    </source>
</evidence>
<dbReference type="EMBL" id="CYRY02028580">
    <property type="protein sequence ID" value="VCW99403.1"/>
    <property type="molecule type" value="Genomic_DNA"/>
</dbReference>
<organism evidence="1 2">
    <name type="scientific">Gulo gulo</name>
    <name type="common">Wolverine</name>
    <name type="synonym">Gluton</name>
    <dbReference type="NCBI Taxonomy" id="48420"/>
    <lineage>
        <taxon>Eukaryota</taxon>
        <taxon>Metazoa</taxon>
        <taxon>Chordata</taxon>
        <taxon>Craniata</taxon>
        <taxon>Vertebrata</taxon>
        <taxon>Euteleostomi</taxon>
        <taxon>Mammalia</taxon>
        <taxon>Eutheria</taxon>
        <taxon>Laurasiatheria</taxon>
        <taxon>Carnivora</taxon>
        <taxon>Caniformia</taxon>
        <taxon>Musteloidea</taxon>
        <taxon>Mustelidae</taxon>
        <taxon>Guloninae</taxon>
        <taxon>Gulo</taxon>
    </lineage>
</organism>
<feature type="non-terminal residue" evidence="1">
    <location>
        <position position="61"/>
    </location>
</feature>
<evidence type="ECO:0000313" key="1">
    <source>
        <dbReference type="EMBL" id="VCW99403.1"/>
    </source>
</evidence>